<keyword evidence="6 9" id="KW-1133">Transmembrane helix</keyword>
<keyword evidence="3" id="KW-0813">Transport</keyword>
<evidence type="ECO:0000259" key="10">
    <source>
        <dbReference type="Pfam" id="PF13906"/>
    </source>
</evidence>
<evidence type="ECO:0000256" key="9">
    <source>
        <dbReference type="SAM" id="Phobius"/>
    </source>
</evidence>
<dbReference type="GO" id="GO:0005313">
    <property type="term" value="F:L-glutamate transmembrane transporter activity"/>
    <property type="evidence" value="ECO:0007669"/>
    <property type="project" value="TreeGrafter"/>
</dbReference>
<feature type="transmembrane region" description="Helical" evidence="9">
    <location>
        <begin position="497"/>
        <end position="514"/>
    </location>
</feature>
<evidence type="ECO:0000256" key="5">
    <source>
        <dbReference type="ARBA" id="ARBA00022970"/>
    </source>
</evidence>
<dbReference type="OMA" id="MQPFNQV"/>
<name>A0A2P6Q602_ROSCH</name>
<reference evidence="11 12" key="1">
    <citation type="journal article" date="2018" name="Nat. Genet.">
        <title>The Rosa genome provides new insights in the design of modern roses.</title>
        <authorList>
            <person name="Bendahmane M."/>
        </authorList>
    </citation>
    <scope>NUCLEOTIDE SEQUENCE [LARGE SCALE GENOMIC DNA]</scope>
    <source>
        <strain evidence="12">cv. Old Blush</strain>
    </source>
</reference>
<feature type="transmembrane region" description="Helical" evidence="9">
    <location>
        <begin position="526"/>
        <end position="546"/>
    </location>
</feature>
<organism evidence="11 12">
    <name type="scientific">Rosa chinensis</name>
    <name type="common">China rose</name>
    <dbReference type="NCBI Taxonomy" id="74649"/>
    <lineage>
        <taxon>Eukaryota</taxon>
        <taxon>Viridiplantae</taxon>
        <taxon>Streptophyta</taxon>
        <taxon>Embryophyta</taxon>
        <taxon>Tracheophyta</taxon>
        <taxon>Spermatophyta</taxon>
        <taxon>Magnoliopsida</taxon>
        <taxon>eudicotyledons</taxon>
        <taxon>Gunneridae</taxon>
        <taxon>Pentapetalae</taxon>
        <taxon>rosids</taxon>
        <taxon>fabids</taxon>
        <taxon>Rosales</taxon>
        <taxon>Rosaceae</taxon>
        <taxon>Rosoideae</taxon>
        <taxon>Rosoideae incertae sedis</taxon>
        <taxon>Rosa</taxon>
    </lineage>
</organism>
<accession>A0A2P6Q602</accession>
<feature type="transmembrane region" description="Helical" evidence="9">
    <location>
        <begin position="87"/>
        <end position="108"/>
    </location>
</feature>
<keyword evidence="5" id="KW-0029">Amino-acid transport</keyword>
<dbReference type="PANTHER" id="PTHR43243">
    <property type="entry name" value="INNER MEMBRANE TRANSPORTER YGJI-RELATED"/>
    <property type="match status" value="1"/>
</dbReference>
<dbReference type="PIRSF" id="PIRSF006060">
    <property type="entry name" value="AA_transporter"/>
    <property type="match status" value="1"/>
</dbReference>
<dbReference type="FunFam" id="1.20.1740.10:FF:000035">
    <property type="entry name" value="Cationic amino acid transporter 5"/>
    <property type="match status" value="1"/>
</dbReference>
<keyword evidence="7 9" id="KW-0472">Membrane</keyword>
<dbReference type="AlphaFoldDB" id="A0A2P6Q602"/>
<feature type="transmembrane region" description="Helical" evidence="9">
    <location>
        <begin position="316"/>
        <end position="340"/>
    </location>
</feature>
<sequence length="605" mass="64630">MANGSEGSAANGSGGGGGNGNGAKKTSCLCSKEDFLPEESFKNWGNYVHALASMKTRLKDRLLARSLDRLELEEMRARSQNEMKKTLNWWDLIWFGIGAVMGAGIFVLTGEAARNLAGPAVVISYLISGLSALLSVLCYTEFAVELPVAGGSFAYLRVELGDFMAYIAAGNILFEYIVAGASVARSWTSYFATLCNHSPNDFRIIVSSLAEDYNKLDPIAVFVSIVACVGASWSIKASSRFNSITSIIHLLVLLFILVAGLTKANPANFTTSFTPFGIHGILKASAVLFFAYVGFDGVATLGEETKNPGRDIPIGLIGSMVITIVTYCGLAATLCLMQPYSQIDADASFTVAFQAAGMNWAKYIVALGALKGMSTVLLANLIGQARYFTHIGRTHMAPPILARINAKTGTPVTATIIMTVANSIVAFFTSLDVLANLLSISTLFIFSLVALALIVRRYYVTGETSATDRNKLIGFLTLIIGASIASAGYWVLSNGGWIGYVVTVPIWLCATLGLQLTVKQAKKPRLWGVPLVPWLPSASIAVNIFILGSIDGASYLRFGIWTLVLLVYYIFVALHASYDAAQETQSIANAETNMEAGTSKTAEAG</sequence>
<dbReference type="Pfam" id="PF13906">
    <property type="entry name" value="AA_permease_C"/>
    <property type="match status" value="1"/>
</dbReference>
<feature type="compositionally biased region" description="Low complexity" evidence="8">
    <location>
        <begin position="1"/>
        <end position="11"/>
    </location>
</feature>
<evidence type="ECO:0000313" key="11">
    <source>
        <dbReference type="EMBL" id="PRQ29611.1"/>
    </source>
</evidence>
<evidence type="ECO:0000313" key="12">
    <source>
        <dbReference type="Proteomes" id="UP000238479"/>
    </source>
</evidence>
<dbReference type="Pfam" id="PF13520">
    <property type="entry name" value="AA_permease_2"/>
    <property type="match status" value="1"/>
</dbReference>
<gene>
    <name evidence="11" type="ORF">RchiOBHm_Chr5g0015691</name>
</gene>
<evidence type="ECO:0000256" key="1">
    <source>
        <dbReference type="ARBA" id="ARBA00004141"/>
    </source>
</evidence>
<feature type="transmembrane region" description="Helical" evidence="9">
    <location>
        <begin position="163"/>
        <end position="184"/>
    </location>
</feature>
<dbReference type="Gene3D" id="1.20.1740.10">
    <property type="entry name" value="Amino acid/polyamine transporter I"/>
    <property type="match status" value="1"/>
</dbReference>
<feature type="transmembrane region" description="Helical" evidence="9">
    <location>
        <begin position="247"/>
        <end position="264"/>
    </location>
</feature>
<proteinExistence type="inferred from homology"/>
<evidence type="ECO:0000256" key="3">
    <source>
        <dbReference type="ARBA" id="ARBA00022448"/>
    </source>
</evidence>
<feature type="region of interest" description="Disordered" evidence="8">
    <location>
        <begin position="1"/>
        <end position="23"/>
    </location>
</feature>
<feature type="transmembrane region" description="Helical" evidence="9">
    <location>
        <begin position="472"/>
        <end position="491"/>
    </location>
</feature>
<feature type="transmembrane region" description="Helical" evidence="9">
    <location>
        <begin position="558"/>
        <end position="578"/>
    </location>
</feature>
<evidence type="ECO:0000256" key="8">
    <source>
        <dbReference type="SAM" id="MobiDB-lite"/>
    </source>
</evidence>
<feature type="transmembrane region" description="Helical" evidence="9">
    <location>
        <begin position="437"/>
        <end position="460"/>
    </location>
</feature>
<dbReference type="PANTHER" id="PTHR43243:SF30">
    <property type="entry name" value="CATIONIC AMINO ACID TRANSPORTER 1-LIKE"/>
    <property type="match status" value="1"/>
</dbReference>
<keyword evidence="12" id="KW-1185">Reference proteome</keyword>
<comment type="similarity">
    <text evidence="2">Belongs to the amino acid-polyamine-organocation (APC) superfamily. Cationic amino acid transporter (CAT) (TC 2.A.3.3) family.</text>
</comment>
<dbReference type="GO" id="GO:0015189">
    <property type="term" value="F:L-lysine transmembrane transporter activity"/>
    <property type="evidence" value="ECO:0007669"/>
    <property type="project" value="TreeGrafter"/>
</dbReference>
<feature type="transmembrane region" description="Helical" evidence="9">
    <location>
        <begin position="120"/>
        <end position="142"/>
    </location>
</feature>
<feature type="transmembrane region" description="Helical" evidence="9">
    <location>
        <begin position="412"/>
        <end position="431"/>
    </location>
</feature>
<comment type="caution">
    <text evidence="11">The sequence shown here is derived from an EMBL/GenBank/DDBJ whole genome shotgun (WGS) entry which is preliminary data.</text>
</comment>
<feature type="transmembrane region" description="Helical" evidence="9">
    <location>
        <begin position="360"/>
        <end position="383"/>
    </location>
</feature>
<dbReference type="InterPro" id="IPR002293">
    <property type="entry name" value="AA/rel_permease1"/>
</dbReference>
<evidence type="ECO:0000256" key="6">
    <source>
        <dbReference type="ARBA" id="ARBA00022989"/>
    </source>
</evidence>
<evidence type="ECO:0000256" key="7">
    <source>
        <dbReference type="ARBA" id="ARBA00023136"/>
    </source>
</evidence>
<evidence type="ECO:0000256" key="4">
    <source>
        <dbReference type="ARBA" id="ARBA00022692"/>
    </source>
</evidence>
<feature type="compositionally biased region" description="Gly residues" evidence="8">
    <location>
        <begin position="12"/>
        <end position="21"/>
    </location>
</feature>
<comment type="subcellular location">
    <subcellularLocation>
        <location evidence="1">Membrane</location>
        <topology evidence="1">Multi-pass membrane protein</topology>
    </subcellularLocation>
</comment>
<feature type="domain" description="Cationic amino acid transporter C-terminal" evidence="10">
    <location>
        <begin position="527"/>
        <end position="577"/>
    </location>
</feature>
<dbReference type="GO" id="GO:0005886">
    <property type="term" value="C:plasma membrane"/>
    <property type="evidence" value="ECO:0007669"/>
    <property type="project" value="TreeGrafter"/>
</dbReference>
<feature type="transmembrane region" description="Helical" evidence="9">
    <location>
        <begin position="276"/>
        <end position="295"/>
    </location>
</feature>
<dbReference type="Proteomes" id="UP000238479">
    <property type="component" value="Chromosome 5"/>
</dbReference>
<keyword evidence="4 9" id="KW-0812">Transmembrane</keyword>
<dbReference type="Gramene" id="PRQ29611">
    <property type="protein sequence ID" value="PRQ29611"/>
    <property type="gene ID" value="RchiOBHm_Chr5g0015691"/>
</dbReference>
<protein>
    <submittedName>
        <fullName evidence="11">Putative amino acid/polyamine transporter I, cationic amino acid transporter</fullName>
    </submittedName>
</protein>
<dbReference type="EMBL" id="PDCK01000043">
    <property type="protein sequence ID" value="PRQ29611.1"/>
    <property type="molecule type" value="Genomic_DNA"/>
</dbReference>
<evidence type="ECO:0000256" key="2">
    <source>
        <dbReference type="ARBA" id="ARBA00008572"/>
    </source>
</evidence>
<dbReference type="InterPro" id="IPR029485">
    <property type="entry name" value="CAT_C"/>
</dbReference>